<dbReference type="EC" id="2.7.1.202" evidence="2"/>
<evidence type="ECO:0000256" key="4">
    <source>
        <dbReference type="ARBA" id="ARBA00022553"/>
    </source>
</evidence>
<proteinExistence type="predicted"/>
<dbReference type="Proteomes" id="UP000018853">
    <property type="component" value="Unassembled WGS sequence"/>
</dbReference>
<name>W1W3X5_ECOLX</name>
<comment type="catalytic activity">
    <reaction evidence="1">
        <text>D-fructose(out) + N(pros)-phospho-L-histidyl-[protein] = D-fructose 1-phosphate(in) + L-histidyl-[protein]</text>
        <dbReference type="Rhea" id="RHEA:49252"/>
        <dbReference type="Rhea" id="RHEA-COMP:9745"/>
        <dbReference type="Rhea" id="RHEA-COMP:9746"/>
        <dbReference type="ChEBI" id="CHEBI:29979"/>
        <dbReference type="ChEBI" id="CHEBI:37721"/>
        <dbReference type="ChEBI" id="CHEBI:58674"/>
        <dbReference type="ChEBI" id="CHEBI:64837"/>
        <dbReference type="EC" id="2.7.1.202"/>
    </reaction>
</comment>
<dbReference type="InterPro" id="IPR003501">
    <property type="entry name" value="PTS_EIIB_2/3"/>
</dbReference>
<dbReference type="PROSITE" id="PS51099">
    <property type="entry name" value="PTS_EIIB_TYPE_2"/>
    <property type="match status" value="1"/>
</dbReference>
<evidence type="ECO:0000256" key="5">
    <source>
        <dbReference type="ARBA" id="ARBA00022597"/>
    </source>
</evidence>
<dbReference type="GO" id="GO:0009401">
    <property type="term" value="P:phosphoenolpyruvate-dependent sugar phosphotransferase system"/>
    <property type="evidence" value="ECO:0007669"/>
    <property type="project" value="UniProtKB-KW"/>
</dbReference>
<dbReference type="FunFam" id="3.40.50.2300:FF:000014">
    <property type="entry name" value="PTS system fructose-like transporter subunit IIB"/>
    <property type="match status" value="1"/>
</dbReference>
<dbReference type="GO" id="GO:0005886">
    <property type="term" value="C:plasma membrane"/>
    <property type="evidence" value="ECO:0007669"/>
    <property type="project" value="UniProtKB-ARBA"/>
</dbReference>
<evidence type="ECO:0000256" key="2">
    <source>
        <dbReference type="ARBA" id="ARBA00012799"/>
    </source>
</evidence>
<evidence type="ECO:0000256" key="7">
    <source>
        <dbReference type="ARBA" id="ARBA00022683"/>
    </source>
</evidence>
<dbReference type="InterPro" id="IPR003353">
    <property type="entry name" value="PTS_IIB_fruc"/>
</dbReference>
<evidence type="ECO:0000313" key="10">
    <source>
        <dbReference type="EMBL" id="ETJ11034.1"/>
    </source>
</evidence>
<dbReference type="GO" id="GO:0022877">
    <property type="term" value="F:protein-N(PI)-phosphohistidine-fructose phosphotransferase system transporter activity"/>
    <property type="evidence" value="ECO:0007669"/>
    <property type="project" value="InterPro"/>
</dbReference>
<dbReference type="NCBIfam" id="NF007783">
    <property type="entry name" value="PRK10474.1"/>
    <property type="match status" value="1"/>
</dbReference>
<dbReference type="Pfam" id="PF02302">
    <property type="entry name" value="PTS_IIB"/>
    <property type="match status" value="1"/>
</dbReference>
<dbReference type="CDD" id="cd05569">
    <property type="entry name" value="PTS_IIB_fructose"/>
    <property type="match status" value="1"/>
</dbReference>
<evidence type="ECO:0000259" key="9">
    <source>
        <dbReference type="PROSITE" id="PS51099"/>
    </source>
</evidence>
<evidence type="ECO:0000256" key="1">
    <source>
        <dbReference type="ARBA" id="ARBA00001401"/>
    </source>
</evidence>
<dbReference type="Gene3D" id="3.40.50.2300">
    <property type="match status" value="1"/>
</dbReference>
<keyword evidence="5" id="KW-0762">Sugar transport</keyword>
<keyword evidence="8" id="KW-0418">Kinase</keyword>
<evidence type="ECO:0000256" key="3">
    <source>
        <dbReference type="ARBA" id="ARBA00022448"/>
    </source>
</evidence>
<reference evidence="10 11" key="1">
    <citation type="submission" date="2013-12" db="EMBL/GenBank/DDBJ databases">
        <title>A Varibaculum cambriense genome reconstructed from a premature infant gut community with otherwise low bacterial novelty that shifts toward anaerobic metabolism during the third week of life.</title>
        <authorList>
            <person name="Brown C.T."/>
            <person name="Sharon I."/>
            <person name="Thomas B.C."/>
            <person name="Castelle C.J."/>
            <person name="Morowitz M.J."/>
            <person name="Banfield J.F."/>
        </authorList>
    </citation>
    <scope>NUCLEOTIDE SEQUENCE [LARGE SCALE GENOMIC DNA]</scope>
    <source>
        <strain evidence="11">DORA_A_5_14_21</strain>
    </source>
</reference>
<organism evidence="10 11">
    <name type="scientific">Escherichia coli DORA_A_5_14_21</name>
    <dbReference type="NCBI Taxonomy" id="1403943"/>
    <lineage>
        <taxon>Bacteria</taxon>
        <taxon>Pseudomonadati</taxon>
        <taxon>Pseudomonadota</taxon>
        <taxon>Gammaproteobacteria</taxon>
        <taxon>Enterobacterales</taxon>
        <taxon>Enterobacteriaceae</taxon>
        <taxon>Escherichia</taxon>
    </lineage>
</organism>
<dbReference type="InterPro" id="IPR013011">
    <property type="entry name" value="PTS_EIIB_2"/>
</dbReference>
<dbReference type="InterPro" id="IPR050864">
    <property type="entry name" value="Bacterial_PTS_Sugar_Transport"/>
</dbReference>
<protein>
    <recommendedName>
        <fullName evidence="2">protein-N(pi)-phosphohistidine--D-fructose phosphotransferase</fullName>
        <ecNumber evidence="2">2.7.1.202</ecNumber>
    </recommendedName>
</protein>
<dbReference type="GO" id="GO:0016301">
    <property type="term" value="F:kinase activity"/>
    <property type="evidence" value="ECO:0007669"/>
    <property type="project" value="UniProtKB-KW"/>
</dbReference>
<dbReference type="PATRIC" id="fig|1403943.3.peg.5195"/>
<dbReference type="NCBIfam" id="TIGR00829">
    <property type="entry name" value="FRU"/>
    <property type="match status" value="1"/>
</dbReference>
<dbReference type="PANTHER" id="PTHR30505">
    <property type="entry name" value="FRUCTOSE-LIKE PERMEASE"/>
    <property type="match status" value="1"/>
</dbReference>
<evidence type="ECO:0000313" key="11">
    <source>
        <dbReference type="Proteomes" id="UP000018853"/>
    </source>
</evidence>
<dbReference type="SUPFAM" id="SSF52794">
    <property type="entry name" value="PTS system IIB component-like"/>
    <property type="match status" value="1"/>
</dbReference>
<gene>
    <name evidence="10" type="ORF">Q609_ECAC02888G0006</name>
</gene>
<keyword evidence="4" id="KW-0597">Phosphoprotein</keyword>
<keyword evidence="3" id="KW-0813">Transport</keyword>
<comment type="caution">
    <text evidence="10">The sequence shown here is derived from an EMBL/GenBank/DDBJ whole genome shotgun (WGS) entry which is preliminary data.</text>
</comment>
<sequence>AMTKIIAVTACPSGVAHTYMAAEALESAAKAKGWEVKVETQGAIGLENELTAEDVASADMVILTKDIGIKFEERFAGKTIVRVNISDAVKRADAIMSKIEAHLAQTA</sequence>
<keyword evidence="6 10" id="KW-0808">Transferase</keyword>
<dbReference type="EMBL" id="AZLZ01002888">
    <property type="protein sequence ID" value="ETJ11034.1"/>
    <property type="molecule type" value="Genomic_DNA"/>
</dbReference>
<dbReference type="InterPro" id="IPR036095">
    <property type="entry name" value="PTS_EIIB-like_sf"/>
</dbReference>
<dbReference type="AlphaFoldDB" id="W1W3X5"/>
<evidence type="ECO:0000256" key="8">
    <source>
        <dbReference type="ARBA" id="ARBA00022777"/>
    </source>
</evidence>
<dbReference type="PANTHER" id="PTHR30505:SF0">
    <property type="entry name" value="FRUCTOSE-LIKE PTS SYSTEM EIIBC COMPONENT-RELATED"/>
    <property type="match status" value="1"/>
</dbReference>
<feature type="non-terminal residue" evidence="10">
    <location>
        <position position="1"/>
    </location>
</feature>
<keyword evidence="7" id="KW-0598">Phosphotransferase system</keyword>
<accession>W1W3X5</accession>
<feature type="domain" description="PTS EIIB type-2" evidence="9">
    <location>
        <begin position="5"/>
        <end position="101"/>
    </location>
</feature>
<dbReference type="GO" id="GO:0090563">
    <property type="term" value="F:protein-phosphocysteine-sugar phosphotransferase activity"/>
    <property type="evidence" value="ECO:0007669"/>
    <property type="project" value="TreeGrafter"/>
</dbReference>
<evidence type="ECO:0000256" key="6">
    <source>
        <dbReference type="ARBA" id="ARBA00022679"/>
    </source>
</evidence>